<feature type="domain" description="Peptidase S54 rhomboid" evidence="6">
    <location>
        <begin position="38"/>
        <end position="158"/>
    </location>
</feature>
<feature type="transmembrane region" description="Helical" evidence="5">
    <location>
        <begin position="172"/>
        <end position="196"/>
    </location>
</feature>
<evidence type="ECO:0000256" key="3">
    <source>
        <dbReference type="ARBA" id="ARBA00022989"/>
    </source>
</evidence>
<feature type="transmembrane region" description="Helical" evidence="5">
    <location>
        <begin position="78"/>
        <end position="98"/>
    </location>
</feature>
<feature type="transmembrane region" description="Helical" evidence="5">
    <location>
        <begin position="104"/>
        <end position="122"/>
    </location>
</feature>
<evidence type="ECO:0000313" key="7">
    <source>
        <dbReference type="EMBL" id="TDV40948.1"/>
    </source>
</evidence>
<organism evidence="7 8">
    <name type="scientific">Actinophytocola oryzae</name>
    <dbReference type="NCBI Taxonomy" id="502181"/>
    <lineage>
        <taxon>Bacteria</taxon>
        <taxon>Bacillati</taxon>
        <taxon>Actinomycetota</taxon>
        <taxon>Actinomycetes</taxon>
        <taxon>Pseudonocardiales</taxon>
        <taxon>Pseudonocardiaceae</taxon>
    </lineage>
</organism>
<dbReference type="OrthoDB" id="3390953at2"/>
<keyword evidence="2 5" id="KW-0812">Transmembrane</keyword>
<gene>
    <name evidence="7" type="ORF">CLV71_12114</name>
</gene>
<feature type="transmembrane region" description="Helical" evidence="5">
    <location>
        <begin position="134"/>
        <end position="166"/>
    </location>
</feature>
<dbReference type="AlphaFoldDB" id="A0A4R7UW04"/>
<dbReference type="InterPro" id="IPR035952">
    <property type="entry name" value="Rhomboid-like_sf"/>
</dbReference>
<evidence type="ECO:0000256" key="2">
    <source>
        <dbReference type="ARBA" id="ARBA00022692"/>
    </source>
</evidence>
<dbReference type="Pfam" id="PF01694">
    <property type="entry name" value="Rhomboid"/>
    <property type="match status" value="1"/>
</dbReference>
<dbReference type="Proteomes" id="UP000294927">
    <property type="component" value="Unassembled WGS sequence"/>
</dbReference>
<accession>A0A4R7UW04</accession>
<evidence type="ECO:0000256" key="1">
    <source>
        <dbReference type="ARBA" id="ARBA00004141"/>
    </source>
</evidence>
<dbReference type="Gene3D" id="1.20.1540.10">
    <property type="entry name" value="Rhomboid-like"/>
    <property type="match status" value="1"/>
</dbReference>
<name>A0A4R7UW04_9PSEU</name>
<comment type="subcellular location">
    <subcellularLocation>
        <location evidence="1">Membrane</location>
        <topology evidence="1">Multi-pass membrane protein</topology>
    </subcellularLocation>
</comment>
<dbReference type="GO" id="GO:0016020">
    <property type="term" value="C:membrane"/>
    <property type="evidence" value="ECO:0007669"/>
    <property type="project" value="UniProtKB-SubCell"/>
</dbReference>
<comment type="caution">
    <text evidence="7">The sequence shown here is derived from an EMBL/GenBank/DDBJ whole genome shotgun (WGS) entry which is preliminary data.</text>
</comment>
<protein>
    <submittedName>
        <fullName evidence="7">Rhomboid family protein</fullName>
    </submittedName>
</protein>
<reference evidence="7 8" key="1">
    <citation type="submission" date="2019-03" db="EMBL/GenBank/DDBJ databases">
        <title>Genomic Encyclopedia of Archaeal and Bacterial Type Strains, Phase II (KMG-II): from individual species to whole genera.</title>
        <authorList>
            <person name="Goeker M."/>
        </authorList>
    </citation>
    <scope>NUCLEOTIDE SEQUENCE [LARGE SCALE GENOMIC DNA]</scope>
    <source>
        <strain evidence="7 8">DSM 45499</strain>
    </source>
</reference>
<evidence type="ECO:0000256" key="4">
    <source>
        <dbReference type="ARBA" id="ARBA00023136"/>
    </source>
</evidence>
<dbReference type="SUPFAM" id="SSF144091">
    <property type="entry name" value="Rhomboid-like"/>
    <property type="match status" value="1"/>
</dbReference>
<sequence length="219" mass="22194">MTTRTTATAVAVATAAAVVQYTVPAAIPALQRDPTTTGEWWRLVTPLFVQTLGWYQVATNLVTLALVGAVTERLLGGVRWAVLFAAGTVGGQLAAFAMREPGGGDSIAICGLAGGLVVWLLAERADTAADVWATGVVVCYVAALTGWGLGGVRVAAVAVVAAALVVPFARRAALACAVGCALALAVAADLHGVSLLSGMALQAYRQLFQAPQQSAVPPA</sequence>
<feature type="transmembrane region" description="Helical" evidence="5">
    <location>
        <begin position="52"/>
        <end position="71"/>
    </location>
</feature>
<proteinExistence type="predicted"/>
<dbReference type="GO" id="GO:0004252">
    <property type="term" value="F:serine-type endopeptidase activity"/>
    <property type="evidence" value="ECO:0007669"/>
    <property type="project" value="InterPro"/>
</dbReference>
<keyword evidence="8" id="KW-1185">Reference proteome</keyword>
<evidence type="ECO:0000256" key="5">
    <source>
        <dbReference type="SAM" id="Phobius"/>
    </source>
</evidence>
<evidence type="ECO:0000259" key="6">
    <source>
        <dbReference type="Pfam" id="PF01694"/>
    </source>
</evidence>
<evidence type="ECO:0000313" key="8">
    <source>
        <dbReference type="Proteomes" id="UP000294927"/>
    </source>
</evidence>
<dbReference type="RefSeq" id="WP_133907897.1">
    <property type="nucleotide sequence ID" value="NZ_SOCP01000021.1"/>
</dbReference>
<keyword evidence="4 5" id="KW-0472">Membrane</keyword>
<keyword evidence="3 5" id="KW-1133">Transmembrane helix</keyword>
<dbReference type="InterPro" id="IPR022764">
    <property type="entry name" value="Peptidase_S54_rhomboid_dom"/>
</dbReference>
<dbReference type="EMBL" id="SOCP01000021">
    <property type="protein sequence ID" value="TDV40948.1"/>
    <property type="molecule type" value="Genomic_DNA"/>
</dbReference>